<protein>
    <submittedName>
        <fullName evidence="1">Uncharacterized protein</fullName>
    </submittedName>
</protein>
<dbReference type="AlphaFoldDB" id="A0A5C5VQ76"/>
<keyword evidence="2" id="KW-1185">Reference proteome</keyword>
<evidence type="ECO:0000313" key="1">
    <source>
        <dbReference type="EMBL" id="TWT40193.1"/>
    </source>
</evidence>
<accession>A0A5C5VQ76</accession>
<dbReference type="EMBL" id="SIHI01000052">
    <property type="protein sequence ID" value="TWT40193.1"/>
    <property type="molecule type" value="Genomic_DNA"/>
</dbReference>
<dbReference type="OrthoDB" id="255477at2"/>
<comment type="caution">
    <text evidence="1">The sequence shown here is derived from an EMBL/GenBank/DDBJ whole genome shotgun (WGS) entry which is preliminary data.</text>
</comment>
<dbReference type="RefSeq" id="WP_146512247.1">
    <property type="nucleotide sequence ID" value="NZ_SIHI01000052.1"/>
</dbReference>
<organism evidence="1 2">
    <name type="scientific">Thalassoglobus neptunius</name>
    <dbReference type="NCBI Taxonomy" id="1938619"/>
    <lineage>
        <taxon>Bacteria</taxon>
        <taxon>Pseudomonadati</taxon>
        <taxon>Planctomycetota</taxon>
        <taxon>Planctomycetia</taxon>
        <taxon>Planctomycetales</taxon>
        <taxon>Planctomycetaceae</taxon>
        <taxon>Thalassoglobus</taxon>
    </lineage>
</organism>
<sequence>MYFPESATIANRVPDLAEVIESLDRQLSSVFSTSPLRPRDFASLLGLDLNQVDAVFELLTEERLLELCSMLECGHCSTLIPPEWLDEAIDEEMSLNCSMCGKEIPVDFESSTIYRMVSRVAARIRPSTFSGQETFDHDKNCENIFRKVSDQYELRYAGQTRSLRKSVGLHYLRYLIIEQGRAVSAVELNAMRNHVPTEMMSGSSGETADLQAIRDYRVRFEELSSDLESAQADNDLARAGQLEQELNDIASAIIGATGLGGRVRVQSDTERVRKSVSKAVSEAIEKISDAHQQLGRHLEISVQKGMYLKYAPEEPVSWTLT</sequence>
<gene>
    <name evidence="1" type="ORF">KOR42_49350</name>
</gene>
<proteinExistence type="predicted"/>
<dbReference type="Proteomes" id="UP000317243">
    <property type="component" value="Unassembled WGS sequence"/>
</dbReference>
<evidence type="ECO:0000313" key="2">
    <source>
        <dbReference type="Proteomes" id="UP000317243"/>
    </source>
</evidence>
<reference evidence="1 2" key="1">
    <citation type="submission" date="2019-02" db="EMBL/GenBank/DDBJ databases">
        <title>Deep-cultivation of Planctomycetes and their phenomic and genomic characterization uncovers novel biology.</title>
        <authorList>
            <person name="Wiegand S."/>
            <person name="Jogler M."/>
            <person name="Boedeker C."/>
            <person name="Pinto D."/>
            <person name="Vollmers J."/>
            <person name="Rivas-Marin E."/>
            <person name="Kohn T."/>
            <person name="Peeters S.H."/>
            <person name="Heuer A."/>
            <person name="Rast P."/>
            <person name="Oberbeckmann S."/>
            <person name="Bunk B."/>
            <person name="Jeske O."/>
            <person name="Meyerdierks A."/>
            <person name="Storesund J.E."/>
            <person name="Kallscheuer N."/>
            <person name="Luecker S."/>
            <person name="Lage O.M."/>
            <person name="Pohl T."/>
            <person name="Merkel B.J."/>
            <person name="Hornburger P."/>
            <person name="Mueller R.-W."/>
            <person name="Bruemmer F."/>
            <person name="Labrenz M."/>
            <person name="Spormann A.M."/>
            <person name="Op Den Camp H."/>
            <person name="Overmann J."/>
            <person name="Amann R."/>
            <person name="Jetten M.S.M."/>
            <person name="Mascher T."/>
            <person name="Medema M.H."/>
            <person name="Devos D.P."/>
            <person name="Kaster A.-K."/>
            <person name="Ovreas L."/>
            <person name="Rohde M."/>
            <person name="Galperin M.Y."/>
            <person name="Jogler C."/>
        </authorList>
    </citation>
    <scope>NUCLEOTIDE SEQUENCE [LARGE SCALE GENOMIC DNA]</scope>
    <source>
        <strain evidence="1 2">KOR42</strain>
    </source>
</reference>
<name>A0A5C5VQ76_9PLAN</name>